<keyword evidence="1" id="KW-0472">Membrane</keyword>
<feature type="transmembrane region" description="Helical" evidence="1">
    <location>
        <begin position="12"/>
        <end position="31"/>
    </location>
</feature>
<keyword evidence="3" id="KW-1185">Reference proteome</keyword>
<sequence>MNGTCDHTNLTITLISIIVLFLVSEVPADLVSRTKAVCILFSGNHERANTPMLEIIRQVCTLLGAINVTINFLFYYLFCPAFCRALVKTFQNRSKSRKNLQVNVFVLNGSRLDENKKHCCINDKVKAKILEISRRSIESTFPFPSSLFMENDNKCEEKENIQNGVDEKSKQIIEAEESEYVEIIEEYKIPDYGIIMNDSYENASTIEKDSCKYLY</sequence>
<dbReference type="Proteomes" id="UP001162156">
    <property type="component" value="Unassembled WGS sequence"/>
</dbReference>
<evidence type="ECO:0000256" key="1">
    <source>
        <dbReference type="SAM" id="Phobius"/>
    </source>
</evidence>
<dbReference type="Gene3D" id="1.20.1070.10">
    <property type="entry name" value="Rhodopsin 7-helix transmembrane proteins"/>
    <property type="match status" value="1"/>
</dbReference>
<keyword evidence="1" id="KW-0812">Transmembrane</keyword>
<name>A0AAV8XNY6_9CUCU</name>
<proteinExistence type="predicted"/>
<dbReference type="SUPFAM" id="SSF81321">
    <property type="entry name" value="Family A G protein-coupled receptor-like"/>
    <property type="match status" value="1"/>
</dbReference>
<accession>A0AAV8XNY6</accession>
<gene>
    <name evidence="2" type="ORF">NQ314_010836</name>
</gene>
<feature type="transmembrane region" description="Helical" evidence="1">
    <location>
        <begin position="59"/>
        <end position="78"/>
    </location>
</feature>
<comment type="caution">
    <text evidence="2">The sequence shown here is derived from an EMBL/GenBank/DDBJ whole genome shotgun (WGS) entry which is preliminary data.</text>
</comment>
<dbReference type="EMBL" id="JANEYF010003021">
    <property type="protein sequence ID" value="KAJ8940127.1"/>
    <property type="molecule type" value="Genomic_DNA"/>
</dbReference>
<evidence type="ECO:0000313" key="3">
    <source>
        <dbReference type="Proteomes" id="UP001162156"/>
    </source>
</evidence>
<dbReference type="AlphaFoldDB" id="A0AAV8XNY6"/>
<organism evidence="2 3">
    <name type="scientific">Rhamnusium bicolor</name>
    <dbReference type="NCBI Taxonomy" id="1586634"/>
    <lineage>
        <taxon>Eukaryota</taxon>
        <taxon>Metazoa</taxon>
        <taxon>Ecdysozoa</taxon>
        <taxon>Arthropoda</taxon>
        <taxon>Hexapoda</taxon>
        <taxon>Insecta</taxon>
        <taxon>Pterygota</taxon>
        <taxon>Neoptera</taxon>
        <taxon>Endopterygota</taxon>
        <taxon>Coleoptera</taxon>
        <taxon>Polyphaga</taxon>
        <taxon>Cucujiformia</taxon>
        <taxon>Chrysomeloidea</taxon>
        <taxon>Cerambycidae</taxon>
        <taxon>Lepturinae</taxon>
        <taxon>Rhagiini</taxon>
        <taxon>Rhamnusium</taxon>
    </lineage>
</organism>
<keyword evidence="1" id="KW-1133">Transmembrane helix</keyword>
<evidence type="ECO:0000313" key="2">
    <source>
        <dbReference type="EMBL" id="KAJ8940127.1"/>
    </source>
</evidence>
<protein>
    <submittedName>
        <fullName evidence="2">Uncharacterized protein</fullName>
    </submittedName>
</protein>
<reference evidence="2" key="1">
    <citation type="journal article" date="2023" name="Insect Mol. Biol.">
        <title>Genome sequencing provides insights into the evolution of gene families encoding plant cell wall-degrading enzymes in longhorned beetles.</title>
        <authorList>
            <person name="Shin N.R."/>
            <person name="Okamura Y."/>
            <person name="Kirsch R."/>
            <person name="Pauchet Y."/>
        </authorList>
    </citation>
    <scope>NUCLEOTIDE SEQUENCE</scope>
    <source>
        <strain evidence="2">RBIC_L_NR</strain>
    </source>
</reference>